<comment type="similarity">
    <text evidence="7">Belongs to the binding-protein-dependent transport system permease family.</text>
</comment>
<keyword evidence="4 7" id="KW-0812">Transmembrane</keyword>
<keyword evidence="3" id="KW-1003">Cell membrane</keyword>
<evidence type="ECO:0000256" key="1">
    <source>
        <dbReference type="ARBA" id="ARBA00004651"/>
    </source>
</evidence>
<keyword evidence="2 7" id="KW-0813">Transport</keyword>
<evidence type="ECO:0000256" key="2">
    <source>
        <dbReference type="ARBA" id="ARBA00022448"/>
    </source>
</evidence>
<dbReference type="Gene3D" id="1.10.3720.10">
    <property type="entry name" value="MetI-like"/>
    <property type="match status" value="1"/>
</dbReference>
<dbReference type="PROSITE" id="PS50928">
    <property type="entry name" value="ABC_TM1"/>
    <property type="match status" value="1"/>
</dbReference>
<dbReference type="InterPro" id="IPR000515">
    <property type="entry name" value="MetI-like"/>
</dbReference>
<comment type="subcellular location">
    <subcellularLocation>
        <location evidence="1 7">Cell membrane</location>
        <topology evidence="1 7">Multi-pass membrane protein</topology>
    </subcellularLocation>
</comment>
<feature type="domain" description="ABC transmembrane type-1" evidence="8">
    <location>
        <begin position="70"/>
        <end position="261"/>
    </location>
</feature>
<feature type="transmembrane region" description="Helical" evidence="7">
    <location>
        <begin position="105"/>
        <end position="126"/>
    </location>
</feature>
<feature type="transmembrane region" description="Helical" evidence="7">
    <location>
        <begin position="12"/>
        <end position="33"/>
    </location>
</feature>
<evidence type="ECO:0000256" key="6">
    <source>
        <dbReference type="ARBA" id="ARBA00023136"/>
    </source>
</evidence>
<dbReference type="Pfam" id="PF00528">
    <property type="entry name" value="BPD_transp_1"/>
    <property type="match status" value="1"/>
</dbReference>
<proteinExistence type="inferred from homology"/>
<keyword evidence="6 7" id="KW-0472">Membrane</keyword>
<dbReference type="EMBL" id="LJJC01000004">
    <property type="protein sequence ID" value="KQL54019.1"/>
    <property type="molecule type" value="Genomic_DNA"/>
</dbReference>
<evidence type="ECO:0000313" key="9">
    <source>
        <dbReference type="EMBL" id="KQL54019.1"/>
    </source>
</evidence>
<reference evidence="9 10" key="1">
    <citation type="submission" date="2015-09" db="EMBL/GenBank/DDBJ databases">
        <title>Genome sequencing project for genomic taxonomy and phylogenomics of Bacillus-like bacteria.</title>
        <authorList>
            <person name="Liu B."/>
            <person name="Wang J."/>
            <person name="Zhu Y."/>
            <person name="Liu G."/>
            <person name="Chen Q."/>
            <person name="Chen Z."/>
            <person name="Lan J."/>
            <person name="Che J."/>
            <person name="Ge C."/>
            <person name="Shi H."/>
            <person name="Pan Z."/>
            <person name="Liu X."/>
        </authorList>
    </citation>
    <scope>NUCLEOTIDE SEQUENCE [LARGE SCALE GENOMIC DNA]</scope>
    <source>
        <strain evidence="9 10">LMG 18435</strain>
    </source>
</reference>
<organism evidence="9 10">
    <name type="scientific">Heyndrickxia shackletonii</name>
    <dbReference type="NCBI Taxonomy" id="157838"/>
    <lineage>
        <taxon>Bacteria</taxon>
        <taxon>Bacillati</taxon>
        <taxon>Bacillota</taxon>
        <taxon>Bacilli</taxon>
        <taxon>Bacillales</taxon>
        <taxon>Bacillaceae</taxon>
        <taxon>Heyndrickxia</taxon>
    </lineage>
</organism>
<dbReference type="GO" id="GO:0005886">
    <property type="term" value="C:plasma membrane"/>
    <property type="evidence" value="ECO:0007669"/>
    <property type="project" value="UniProtKB-SubCell"/>
</dbReference>
<keyword evidence="5 7" id="KW-1133">Transmembrane helix</keyword>
<gene>
    <name evidence="9" type="ORF">AN964_11260</name>
</gene>
<dbReference type="OrthoDB" id="9771544at2"/>
<evidence type="ECO:0000259" key="8">
    <source>
        <dbReference type="PROSITE" id="PS50928"/>
    </source>
</evidence>
<dbReference type="RefSeq" id="WP_055739766.1">
    <property type="nucleotide sequence ID" value="NZ_JAAIWL010000001.1"/>
</dbReference>
<dbReference type="InterPro" id="IPR035906">
    <property type="entry name" value="MetI-like_sf"/>
</dbReference>
<dbReference type="CDD" id="cd06261">
    <property type="entry name" value="TM_PBP2"/>
    <property type="match status" value="1"/>
</dbReference>
<dbReference type="Proteomes" id="UP000051888">
    <property type="component" value="Unassembled WGS sequence"/>
</dbReference>
<dbReference type="PATRIC" id="fig|157838.3.peg.2477"/>
<evidence type="ECO:0000256" key="5">
    <source>
        <dbReference type="ARBA" id="ARBA00022989"/>
    </source>
</evidence>
<dbReference type="SUPFAM" id="SSF161098">
    <property type="entry name" value="MetI-like"/>
    <property type="match status" value="1"/>
</dbReference>
<dbReference type="PANTHER" id="PTHR43744">
    <property type="entry name" value="ABC TRANSPORTER PERMEASE PROTEIN MG189-RELATED-RELATED"/>
    <property type="match status" value="1"/>
</dbReference>
<accession>A0A0Q3WXT7</accession>
<evidence type="ECO:0000256" key="4">
    <source>
        <dbReference type="ARBA" id="ARBA00022692"/>
    </source>
</evidence>
<sequence>MQRKKKDIGAVIIHLFLIAGVIIVAFPFVWMILSSLKSISDFYNFTFLPKKIDWSGYEYIFKETEFLRWYWNSIVVAIIVTISCLIFNSLVGYVLAKHRFPGAKVVFILILSTLMIPTEMLVIPWYMMGSDFGWVDTFWGIMFPGLIEAFGIFLIRQFMLGVPDDILDAARIDGMGEFKIWWRIALPQVKPALSALGIITFLGNWNAYLWPVIITATDNMRTLPVGISLFSTADAGGIKWNLIMCMSTMAVIPMIIVFLFFQKRIVEGIALTGVKG</sequence>
<protein>
    <submittedName>
        <fullName evidence="9">Sugar ABC transporter permease</fullName>
    </submittedName>
</protein>
<evidence type="ECO:0000256" key="7">
    <source>
        <dbReference type="RuleBase" id="RU363032"/>
    </source>
</evidence>
<dbReference type="AlphaFoldDB" id="A0A0Q3WXT7"/>
<dbReference type="STRING" id="157838.AN964_11260"/>
<feature type="transmembrane region" description="Helical" evidence="7">
    <location>
        <begin position="240"/>
        <end position="261"/>
    </location>
</feature>
<evidence type="ECO:0000313" key="10">
    <source>
        <dbReference type="Proteomes" id="UP000051888"/>
    </source>
</evidence>
<evidence type="ECO:0000256" key="3">
    <source>
        <dbReference type="ARBA" id="ARBA00022475"/>
    </source>
</evidence>
<comment type="caution">
    <text evidence="9">The sequence shown here is derived from an EMBL/GenBank/DDBJ whole genome shotgun (WGS) entry which is preliminary data.</text>
</comment>
<dbReference type="PANTHER" id="PTHR43744:SF12">
    <property type="entry name" value="ABC TRANSPORTER PERMEASE PROTEIN MG189-RELATED"/>
    <property type="match status" value="1"/>
</dbReference>
<feature type="transmembrane region" description="Helical" evidence="7">
    <location>
        <begin position="69"/>
        <end position="93"/>
    </location>
</feature>
<dbReference type="GO" id="GO:0055085">
    <property type="term" value="P:transmembrane transport"/>
    <property type="evidence" value="ECO:0007669"/>
    <property type="project" value="InterPro"/>
</dbReference>
<keyword evidence="10" id="KW-1185">Reference proteome</keyword>
<name>A0A0Q3WXT7_9BACI</name>
<feature type="transmembrane region" description="Helical" evidence="7">
    <location>
        <begin position="138"/>
        <end position="159"/>
    </location>
</feature>